<evidence type="ECO:0000313" key="4">
    <source>
        <dbReference type="EMBL" id="VVC90677.1"/>
    </source>
</evidence>
<gene>
    <name evidence="4" type="ORF">LSINAPIS_LOCUS3536</name>
</gene>
<evidence type="ECO:0000313" key="5">
    <source>
        <dbReference type="Proteomes" id="UP000324832"/>
    </source>
</evidence>
<keyword evidence="2" id="KW-1133">Transmembrane helix</keyword>
<dbReference type="Gene3D" id="3.80.10.10">
    <property type="entry name" value="Ribonuclease Inhibitor"/>
    <property type="match status" value="1"/>
</dbReference>
<accession>A0A5E4Q048</accession>
<feature type="chain" id="PRO_5022955807" evidence="3">
    <location>
        <begin position="22"/>
        <end position="441"/>
    </location>
</feature>
<keyword evidence="2" id="KW-0812">Transmembrane</keyword>
<keyword evidence="2" id="KW-0472">Membrane</keyword>
<dbReference type="InterPro" id="IPR050328">
    <property type="entry name" value="Dev_Immune_Receptor"/>
</dbReference>
<evidence type="ECO:0000256" key="2">
    <source>
        <dbReference type="SAM" id="Phobius"/>
    </source>
</evidence>
<dbReference type="Proteomes" id="UP000324832">
    <property type="component" value="Unassembled WGS sequence"/>
</dbReference>
<dbReference type="InterPro" id="IPR032675">
    <property type="entry name" value="LRR_dom_sf"/>
</dbReference>
<feature type="signal peptide" evidence="3">
    <location>
        <begin position="1"/>
        <end position="21"/>
    </location>
</feature>
<organism evidence="4 5">
    <name type="scientific">Leptidea sinapis</name>
    <dbReference type="NCBI Taxonomy" id="189913"/>
    <lineage>
        <taxon>Eukaryota</taxon>
        <taxon>Metazoa</taxon>
        <taxon>Ecdysozoa</taxon>
        <taxon>Arthropoda</taxon>
        <taxon>Hexapoda</taxon>
        <taxon>Insecta</taxon>
        <taxon>Pterygota</taxon>
        <taxon>Neoptera</taxon>
        <taxon>Endopterygota</taxon>
        <taxon>Lepidoptera</taxon>
        <taxon>Glossata</taxon>
        <taxon>Ditrysia</taxon>
        <taxon>Papilionoidea</taxon>
        <taxon>Pieridae</taxon>
        <taxon>Dismorphiinae</taxon>
        <taxon>Leptidea</taxon>
    </lineage>
</organism>
<dbReference type="PANTHER" id="PTHR24373">
    <property type="entry name" value="SLIT RELATED LEUCINE-RICH REPEAT NEURONAL PROTEIN"/>
    <property type="match status" value="1"/>
</dbReference>
<dbReference type="PANTHER" id="PTHR24373:SF275">
    <property type="entry name" value="TIR DOMAIN-CONTAINING PROTEIN"/>
    <property type="match status" value="1"/>
</dbReference>
<reference evidence="4 5" key="1">
    <citation type="submission" date="2017-07" db="EMBL/GenBank/DDBJ databases">
        <authorList>
            <person name="Talla V."/>
            <person name="Backstrom N."/>
        </authorList>
    </citation>
    <scope>NUCLEOTIDE SEQUENCE [LARGE SCALE GENOMIC DNA]</scope>
</reference>
<protein>
    <submittedName>
        <fullName evidence="4">Uncharacterized protein</fullName>
    </submittedName>
</protein>
<dbReference type="SUPFAM" id="SSF51126">
    <property type="entry name" value="Pectin lyase-like"/>
    <property type="match status" value="1"/>
</dbReference>
<dbReference type="EMBL" id="FZQP02000848">
    <property type="protein sequence ID" value="VVC90677.1"/>
    <property type="molecule type" value="Genomic_DNA"/>
</dbReference>
<dbReference type="AlphaFoldDB" id="A0A5E4Q048"/>
<proteinExistence type="predicted"/>
<dbReference type="InterPro" id="IPR011050">
    <property type="entry name" value="Pectin_lyase_fold/virulence"/>
</dbReference>
<sequence>MRWMICWQVLVALHSLPPTNGQTPSPTLCNDDACRCDSFTRVICKCSQSSVEVTLRPNGAFRVPSMATAITIDGCAKVQFLPETVGNLTQLRTVQLKNIDYIVISERGLAWSPFSRHSDMEPGIRITIENSTVDEISSHAIQGRVNDIIISDSRINNLRPFAFSSLTGLKNVELNNNEFKNIDIQTFKKFSVSNFVVRGGKIDTMPSRFLSDVEITNLFRLDSVNINYLSSLTFLVSSPKRILVENNLIGTLEGDGFHVISTGPITFRNNSISNLRKGALLGFTVDAEVLSTMGKQELLIDNNTITNLSPASLIYNMSSLTLRIDGMNLNTTCSCEIADEWREIYEHGAIINCWYDLEGHFISIPTYVTIRCGSFKNNYWIFIVIAVVVVVLIVAIVLYFALRHENEKKKKLQIVLPDGKTYRETEFHIVVERAELLTTEL</sequence>
<evidence type="ECO:0000256" key="3">
    <source>
        <dbReference type="SAM" id="SignalP"/>
    </source>
</evidence>
<name>A0A5E4Q048_9NEOP</name>
<keyword evidence="5" id="KW-1185">Reference proteome</keyword>
<evidence type="ECO:0000256" key="1">
    <source>
        <dbReference type="ARBA" id="ARBA00022729"/>
    </source>
</evidence>
<keyword evidence="1 3" id="KW-0732">Signal</keyword>
<feature type="transmembrane region" description="Helical" evidence="2">
    <location>
        <begin position="379"/>
        <end position="402"/>
    </location>
</feature>